<dbReference type="AlphaFoldDB" id="A0A916XQQ6"/>
<protein>
    <recommendedName>
        <fullName evidence="3">Thioesterase domain-containing protein</fullName>
    </recommendedName>
</protein>
<evidence type="ECO:0000313" key="5">
    <source>
        <dbReference type="Proteomes" id="UP000637423"/>
    </source>
</evidence>
<dbReference type="InterPro" id="IPR050563">
    <property type="entry name" value="4-hydroxybenzoyl-CoA_TE"/>
</dbReference>
<dbReference type="InterPro" id="IPR029069">
    <property type="entry name" value="HotDog_dom_sf"/>
</dbReference>
<reference evidence="4" key="1">
    <citation type="journal article" date="2014" name="Int. J. Syst. Evol. Microbiol.">
        <title>Complete genome sequence of Corynebacterium casei LMG S-19264T (=DSM 44701T), isolated from a smear-ripened cheese.</title>
        <authorList>
            <consortium name="US DOE Joint Genome Institute (JGI-PGF)"/>
            <person name="Walter F."/>
            <person name="Albersmeier A."/>
            <person name="Kalinowski J."/>
            <person name="Ruckert C."/>
        </authorList>
    </citation>
    <scope>NUCLEOTIDE SEQUENCE</scope>
    <source>
        <strain evidence="4">CGMCC 1.10998</strain>
    </source>
</reference>
<dbReference type="PANTHER" id="PTHR31793:SF27">
    <property type="entry name" value="NOVEL THIOESTERASE SUPERFAMILY DOMAIN AND SAPOSIN A-TYPE DOMAIN CONTAINING PROTEIN (0610012H03RIK)"/>
    <property type="match status" value="1"/>
</dbReference>
<dbReference type="RefSeq" id="WP_188568404.1">
    <property type="nucleotide sequence ID" value="NZ_BMED01000005.1"/>
</dbReference>
<name>A0A916XQQ6_9BURK</name>
<dbReference type="Gene3D" id="3.10.129.10">
    <property type="entry name" value="Hotdog Thioesterase"/>
    <property type="match status" value="1"/>
</dbReference>
<keyword evidence="2" id="KW-0378">Hydrolase</keyword>
<gene>
    <name evidence="4" type="ORF">GCM10011396_45410</name>
</gene>
<dbReference type="Proteomes" id="UP000637423">
    <property type="component" value="Unassembled WGS sequence"/>
</dbReference>
<evidence type="ECO:0000256" key="1">
    <source>
        <dbReference type="ARBA" id="ARBA00005953"/>
    </source>
</evidence>
<keyword evidence="5" id="KW-1185">Reference proteome</keyword>
<feature type="domain" description="Thioesterase" evidence="3">
    <location>
        <begin position="24"/>
        <end position="106"/>
    </location>
</feature>
<dbReference type="PANTHER" id="PTHR31793">
    <property type="entry name" value="4-HYDROXYBENZOYL-COA THIOESTERASE FAMILY MEMBER"/>
    <property type="match status" value="1"/>
</dbReference>
<evidence type="ECO:0000256" key="2">
    <source>
        <dbReference type="ARBA" id="ARBA00022801"/>
    </source>
</evidence>
<comment type="similarity">
    <text evidence="1">Belongs to the 4-hydroxybenzoyl-CoA thioesterase family.</text>
</comment>
<dbReference type="CDD" id="cd00586">
    <property type="entry name" value="4HBT"/>
    <property type="match status" value="1"/>
</dbReference>
<proteinExistence type="inferred from homology"/>
<evidence type="ECO:0000259" key="3">
    <source>
        <dbReference type="Pfam" id="PF03061"/>
    </source>
</evidence>
<dbReference type="GO" id="GO:0047617">
    <property type="term" value="F:fatty acyl-CoA hydrolase activity"/>
    <property type="evidence" value="ECO:0007669"/>
    <property type="project" value="TreeGrafter"/>
</dbReference>
<dbReference type="InterPro" id="IPR006683">
    <property type="entry name" value="Thioestr_dom"/>
</dbReference>
<dbReference type="SUPFAM" id="SSF54637">
    <property type="entry name" value="Thioesterase/thiol ester dehydrase-isomerase"/>
    <property type="match status" value="1"/>
</dbReference>
<accession>A0A916XQQ6</accession>
<dbReference type="NCBIfam" id="TIGR00051">
    <property type="entry name" value="YbgC/FadM family acyl-CoA thioesterase"/>
    <property type="match status" value="1"/>
</dbReference>
<dbReference type="Pfam" id="PF03061">
    <property type="entry name" value="4HBT"/>
    <property type="match status" value="1"/>
</dbReference>
<sequence length="150" mass="17110">MARSDFKFFHSLRVRWAEVDMQAIVFNGHYLTYFDVAFTEYWRATGLPNAMEQAADGKEMFARKATIEYMAPARFDDVLDIGVRCAGIGRSSIRFLVEIHLGDQHLISGELSYVYADTAVRKGVAIPGRWREIINALETIKPEDLSTQTR</sequence>
<dbReference type="EMBL" id="BMED01000005">
    <property type="protein sequence ID" value="GGC93036.1"/>
    <property type="molecule type" value="Genomic_DNA"/>
</dbReference>
<reference evidence="4" key="2">
    <citation type="submission" date="2020-09" db="EMBL/GenBank/DDBJ databases">
        <authorList>
            <person name="Sun Q."/>
            <person name="Zhou Y."/>
        </authorList>
    </citation>
    <scope>NUCLEOTIDE SEQUENCE</scope>
    <source>
        <strain evidence="4">CGMCC 1.10998</strain>
    </source>
</reference>
<dbReference type="InterPro" id="IPR006684">
    <property type="entry name" value="YbgC/YbaW"/>
</dbReference>
<dbReference type="PIRSF" id="PIRSF003230">
    <property type="entry name" value="YbgC"/>
    <property type="match status" value="1"/>
</dbReference>
<comment type="caution">
    <text evidence="4">The sequence shown here is derived from an EMBL/GenBank/DDBJ whole genome shotgun (WGS) entry which is preliminary data.</text>
</comment>
<organism evidence="4 5">
    <name type="scientific">Undibacterium terreum</name>
    <dbReference type="NCBI Taxonomy" id="1224302"/>
    <lineage>
        <taxon>Bacteria</taxon>
        <taxon>Pseudomonadati</taxon>
        <taxon>Pseudomonadota</taxon>
        <taxon>Betaproteobacteria</taxon>
        <taxon>Burkholderiales</taxon>
        <taxon>Oxalobacteraceae</taxon>
        <taxon>Undibacterium</taxon>
    </lineage>
</organism>
<evidence type="ECO:0000313" key="4">
    <source>
        <dbReference type="EMBL" id="GGC93036.1"/>
    </source>
</evidence>